<dbReference type="AlphaFoldDB" id="A0AAJ1TMW6"/>
<organism evidence="1 2">
    <name type="scientific">Methylobacterium brachiatum</name>
    <dbReference type="NCBI Taxonomy" id="269660"/>
    <lineage>
        <taxon>Bacteria</taxon>
        <taxon>Pseudomonadati</taxon>
        <taxon>Pseudomonadota</taxon>
        <taxon>Alphaproteobacteria</taxon>
        <taxon>Hyphomicrobiales</taxon>
        <taxon>Methylobacteriaceae</taxon>
        <taxon>Methylobacterium</taxon>
    </lineage>
</organism>
<evidence type="ECO:0000313" key="2">
    <source>
        <dbReference type="Proteomes" id="UP001223420"/>
    </source>
</evidence>
<dbReference type="EMBL" id="JAUSWL010000004">
    <property type="protein sequence ID" value="MDQ0543830.1"/>
    <property type="molecule type" value="Genomic_DNA"/>
</dbReference>
<dbReference type="Proteomes" id="UP001223420">
    <property type="component" value="Unassembled WGS sequence"/>
</dbReference>
<dbReference type="RefSeq" id="WP_007564505.1">
    <property type="nucleotide sequence ID" value="NZ_CP033231.1"/>
</dbReference>
<protein>
    <submittedName>
        <fullName evidence="1">Uncharacterized protein</fullName>
    </submittedName>
</protein>
<accession>A0AAJ1TMW6</accession>
<comment type="caution">
    <text evidence="1">The sequence shown here is derived from an EMBL/GenBank/DDBJ whole genome shotgun (WGS) entry which is preliminary data.</text>
</comment>
<evidence type="ECO:0000313" key="1">
    <source>
        <dbReference type="EMBL" id="MDQ0543830.1"/>
    </source>
</evidence>
<name>A0AAJ1TMW6_9HYPH</name>
<sequence length="82" mass="9175">MIASEPSPDDRFEMLLRRLITDSVIGGTDDGQHLIARLRRFDLRARSEQLSSQTLQVIASARRLLGDEPASGRTVSGRRRAQ</sequence>
<gene>
    <name evidence="1" type="ORF">QO001_002759</name>
</gene>
<reference evidence="1" key="1">
    <citation type="submission" date="2023-07" db="EMBL/GenBank/DDBJ databases">
        <title>Genomic Encyclopedia of Type Strains, Phase IV (KMG-IV): sequencing the most valuable type-strain genomes for metagenomic binning, comparative biology and taxonomic classification.</title>
        <authorList>
            <person name="Goeker M."/>
        </authorList>
    </citation>
    <scope>NUCLEOTIDE SEQUENCE</scope>
    <source>
        <strain evidence="1">DSM 19569</strain>
    </source>
</reference>
<proteinExistence type="predicted"/>
<dbReference type="GeneID" id="90831868"/>